<keyword evidence="8" id="KW-0472">Membrane</keyword>
<keyword evidence="11" id="KW-1185">Reference proteome</keyword>
<evidence type="ECO:0000256" key="5">
    <source>
        <dbReference type="ARBA" id="ARBA00022741"/>
    </source>
</evidence>
<accession>A0ABQ1V0M6</accession>
<evidence type="ECO:0000256" key="7">
    <source>
        <dbReference type="ARBA" id="ARBA00022970"/>
    </source>
</evidence>
<keyword evidence="7" id="KW-0029">Amino-acid transport</keyword>
<evidence type="ECO:0000256" key="1">
    <source>
        <dbReference type="ARBA" id="ARBA00004202"/>
    </source>
</evidence>
<dbReference type="PANTHER" id="PTHR43166">
    <property type="entry name" value="AMINO ACID IMPORT ATP-BINDING PROTEIN"/>
    <property type="match status" value="1"/>
</dbReference>
<name>A0ABQ1V0M6_9NOCA</name>
<dbReference type="InterPro" id="IPR003593">
    <property type="entry name" value="AAA+_ATPase"/>
</dbReference>
<dbReference type="CDD" id="cd03262">
    <property type="entry name" value="ABC_HisP_GlnQ"/>
    <property type="match status" value="1"/>
</dbReference>
<sequence length="254" mass="27201">MTATGKDATSATELLRAVAIRKSFGGNDVLRGIDLTVGQGEVVCLIGASGSGKSTLLRCLDLLEVLDDGDIWLDGREITDPRVDVDEVRRSIGIVFQAYNLFPHLSVLRNLTLGPVKARGISGADARARAHALLERVGLSEKSGAYPDSLSGGQQQRVALARAIAMDPQVLLLDEITSALDPMLVGEVLDVIRGLRADGMTIVMATHEMTFAREVADRIVFMADGRIEESGPPEQIFTAPSSPRTAEFLARHLG</sequence>
<dbReference type="InterPro" id="IPR050086">
    <property type="entry name" value="MetN_ABC_transporter-like"/>
</dbReference>
<dbReference type="InterPro" id="IPR017871">
    <property type="entry name" value="ABC_transporter-like_CS"/>
</dbReference>
<evidence type="ECO:0000256" key="3">
    <source>
        <dbReference type="ARBA" id="ARBA00022448"/>
    </source>
</evidence>
<dbReference type="Pfam" id="PF00005">
    <property type="entry name" value="ABC_tran"/>
    <property type="match status" value="1"/>
</dbReference>
<dbReference type="PROSITE" id="PS00211">
    <property type="entry name" value="ABC_TRANSPORTER_1"/>
    <property type="match status" value="1"/>
</dbReference>
<organism evidence="10 11">
    <name type="scientific">Williamsia phyllosphaerae</name>
    <dbReference type="NCBI Taxonomy" id="885042"/>
    <lineage>
        <taxon>Bacteria</taxon>
        <taxon>Bacillati</taxon>
        <taxon>Actinomycetota</taxon>
        <taxon>Actinomycetes</taxon>
        <taxon>Mycobacteriales</taxon>
        <taxon>Nocardiaceae</taxon>
        <taxon>Williamsia</taxon>
    </lineage>
</organism>
<dbReference type="Gene3D" id="3.40.50.300">
    <property type="entry name" value="P-loop containing nucleotide triphosphate hydrolases"/>
    <property type="match status" value="1"/>
</dbReference>
<comment type="subcellular location">
    <subcellularLocation>
        <location evidence="1">Cell membrane</location>
        <topology evidence="1">Peripheral membrane protein</topology>
    </subcellularLocation>
</comment>
<dbReference type="InterPro" id="IPR027417">
    <property type="entry name" value="P-loop_NTPase"/>
</dbReference>
<dbReference type="PROSITE" id="PS50893">
    <property type="entry name" value="ABC_TRANSPORTER_2"/>
    <property type="match status" value="1"/>
</dbReference>
<feature type="domain" description="ABC transporter" evidence="9">
    <location>
        <begin position="15"/>
        <end position="249"/>
    </location>
</feature>
<dbReference type="PIRSF" id="PIRSF039085">
    <property type="entry name" value="ABC_ATPase_HisP"/>
    <property type="match status" value="1"/>
</dbReference>
<proteinExistence type="inferred from homology"/>
<dbReference type="SUPFAM" id="SSF52540">
    <property type="entry name" value="P-loop containing nucleoside triphosphate hydrolases"/>
    <property type="match status" value="1"/>
</dbReference>
<comment type="similarity">
    <text evidence="2">Belongs to the ABC transporter superfamily.</text>
</comment>
<dbReference type="EMBL" id="BMCS01000002">
    <property type="protein sequence ID" value="GGF33588.1"/>
    <property type="molecule type" value="Genomic_DNA"/>
</dbReference>
<dbReference type="SMART" id="SM00382">
    <property type="entry name" value="AAA"/>
    <property type="match status" value="1"/>
</dbReference>
<dbReference type="RefSeq" id="WP_188490913.1">
    <property type="nucleotide sequence ID" value="NZ_BMCS01000002.1"/>
</dbReference>
<dbReference type="InterPro" id="IPR030679">
    <property type="entry name" value="ABC_ATPase_HisP-typ"/>
</dbReference>
<keyword evidence="3" id="KW-0813">Transport</keyword>
<dbReference type="GO" id="GO:0005524">
    <property type="term" value="F:ATP binding"/>
    <property type="evidence" value="ECO:0007669"/>
    <property type="project" value="UniProtKB-KW"/>
</dbReference>
<evidence type="ECO:0000259" key="9">
    <source>
        <dbReference type="PROSITE" id="PS50893"/>
    </source>
</evidence>
<evidence type="ECO:0000313" key="10">
    <source>
        <dbReference type="EMBL" id="GGF33588.1"/>
    </source>
</evidence>
<protein>
    <submittedName>
        <fullName evidence="10">Glutamine ABC transporter ATP-binding protein</fullName>
    </submittedName>
</protein>
<evidence type="ECO:0000256" key="6">
    <source>
        <dbReference type="ARBA" id="ARBA00022840"/>
    </source>
</evidence>
<keyword evidence="4" id="KW-1003">Cell membrane</keyword>
<evidence type="ECO:0000256" key="2">
    <source>
        <dbReference type="ARBA" id="ARBA00005417"/>
    </source>
</evidence>
<gene>
    <name evidence="10" type="ORF">GCM10007298_31710</name>
</gene>
<keyword evidence="6 10" id="KW-0067">ATP-binding</keyword>
<keyword evidence="5" id="KW-0547">Nucleotide-binding</keyword>
<evidence type="ECO:0000256" key="8">
    <source>
        <dbReference type="ARBA" id="ARBA00023136"/>
    </source>
</evidence>
<dbReference type="InterPro" id="IPR003439">
    <property type="entry name" value="ABC_transporter-like_ATP-bd"/>
</dbReference>
<evidence type="ECO:0000313" key="11">
    <source>
        <dbReference type="Proteomes" id="UP000632454"/>
    </source>
</evidence>
<dbReference type="Proteomes" id="UP000632454">
    <property type="component" value="Unassembled WGS sequence"/>
</dbReference>
<dbReference type="PANTHER" id="PTHR43166:SF9">
    <property type="entry name" value="GLUTAMATE_ASPARTATE IMPORT ATP-BINDING PROTEIN GLTL"/>
    <property type="match status" value="1"/>
</dbReference>
<evidence type="ECO:0000256" key="4">
    <source>
        <dbReference type="ARBA" id="ARBA00022475"/>
    </source>
</evidence>
<reference evidence="11" key="1">
    <citation type="journal article" date="2019" name="Int. J. Syst. Evol. Microbiol.">
        <title>The Global Catalogue of Microorganisms (GCM) 10K type strain sequencing project: providing services to taxonomists for standard genome sequencing and annotation.</title>
        <authorList>
            <consortium name="The Broad Institute Genomics Platform"/>
            <consortium name="The Broad Institute Genome Sequencing Center for Infectious Disease"/>
            <person name="Wu L."/>
            <person name="Ma J."/>
        </authorList>
    </citation>
    <scope>NUCLEOTIDE SEQUENCE [LARGE SCALE GENOMIC DNA]</scope>
    <source>
        <strain evidence="11">CCM 7855</strain>
    </source>
</reference>
<comment type="caution">
    <text evidence="10">The sequence shown here is derived from an EMBL/GenBank/DDBJ whole genome shotgun (WGS) entry which is preliminary data.</text>
</comment>